<dbReference type="EMBL" id="BK015443">
    <property type="protein sequence ID" value="DAE06874.1"/>
    <property type="molecule type" value="Genomic_DNA"/>
</dbReference>
<protein>
    <submittedName>
        <fullName evidence="1">Uncharacterized protein</fullName>
    </submittedName>
</protein>
<name>A0A8S5PIY8_9CAUD</name>
<sequence length="61" mass="6890">MLRRYTYDSPSLKVTGKPDIESGTGAPFFNLARIFYLQVLTCPDVFLSSEDFFSPPLLLTL</sequence>
<proteinExistence type="predicted"/>
<evidence type="ECO:0000313" key="1">
    <source>
        <dbReference type="EMBL" id="DAE06874.1"/>
    </source>
</evidence>
<organism evidence="1">
    <name type="scientific">Siphoviridae sp. ctL0q1</name>
    <dbReference type="NCBI Taxonomy" id="2825449"/>
    <lineage>
        <taxon>Viruses</taxon>
        <taxon>Duplodnaviria</taxon>
        <taxon>Heunggongvirae</taxon>
        <taxon>Uroviricota</taxon>
        <taxon>Caudoviricetes</taxon>
    </lineage>
</organism>
<accession>A0A8S5PIY8</accession>
<reference evidence="1" key="1">
    <citation type="journal article" date="2021" name="Proc. Natl. Acad. Sci. U.S.A.">
        <title>A Catalog of Tens of Thousands of Viruses from Human Metagenomes Reveals Hidden Associations with Chronic Diseases.</title>
        <authorList>
            <person name="Tisza M.J."/>
            <person name="Buck C.B."/>
        </authorList>
    </citation>
    <scope>NUCLEOTIDE SEQUENCE</scope>
    <source>
        <strain evidence="1">CtL0q1</strain>
    </source>
</reference>